<keyword evidence="1" id="KW-0732">Signal</keyword>
<dbReference type="Proteomes" id="UP001580928">
    <property type="component" value="Unassembled WGS sequence"/>
</dbReference>
<dbReference type="Pfam" id="PF01569">
    <property type="entry name" value="PAP2"/>
    <property type="match status" value="1"/>
</dbReference>
<dbReference type="RefSeq" id="WP_375558387.1">
    <property type="nucleotide sequence ID" value="NZ_JBBVGT010000003.1"/>
</dbReference>
<evidence type="ECO:0000313" key="3">
    <source>
        <dbReference type="EMBL" id="MFB5946858.1"/>
    </source>
</evidence>
<evidence type="ECO:0000313" key="4">
    <source>
        <dbReference type="Proteomes" id="UP001580928"/>
    </source>
</evidence>
<sequence length="293" mass="32389">MRTFILFIVLFTCSLLVRADSGNFPLVATENTSEKLTFTFDPDTQKVLHVHDAFRFTDATAHAVSAPLRWKKKDWLKTGGVIAGTALITLIDKPVRSFWQDRDSKVWNTVERAGFHLGKPYAAFILTGGFYLTGVVINNEWAKETGLILGAAYLTSGAVQTLMKTVIGRARPGTNVGPWAFDPMSPEAAYHSFPSGHIQIAMVSALVLANRTDNPWLKAGLYATGGITLASRMYSDSHWLSDMAFGAAISWFCTNAIIKRMDETRYTNPLKKDNSIEWALVPTVHGLGLRGRF</sequence>
<comment type="caution">
    <text evidence="3">The sequence shown here is derived from an EMBL/GenBank/DDBJ whole genome shotgun (WGS) entry which is preliminary data.</text>
</comment>
<dbReference type="InterPro" id="IPR036938">
    <property type="entry name" value="PAP2/HPO_sf"/>
</dbReference>
<feature type="signal peptide" evidence="1">
    <location>
        <begin position="1"/>
        <end position="19"/>
    </location>
</feature>
<accession>A0ABV5CH20</accession>
<proteinExistence type="predicted"/>
<evidence type="ECO:0000259" key="2">
    <source>
        <dbReference type="SMART" id="SM00014"/>
    </source>
</evidence>
<feature type="domain" description="Phosphatidic acid phosphatase type 2/haloperoxidase" evidence="2">
    <location>
        <begin position="145"/>
        <end position="258"/>
    </location>
</feature>
<gene>
    <name evidence="3" type="ORF">WKR92_13570</name>
</gene>
<dbReference type="SMART" id="SM00014">
    <property type="entry name" value="acidPPc"/>
    <property type="match status" value="1"/>
</dbReference>
<reference evidence="3 4" key="1">
    <citation type="submission" date="2024-04" db="EMBL/GenBank/DDBJ databases">
        <title>Albibacterium profundi sp. nov., isolated from sediment of the Challenger Deep of Mariana Trench.</title>
        <authorList>
            <person name="Wang Y."/>
        </authorList>
    </citation>
    <scope>NUCLEOTIDE SEQUENCE [LARGE SCALE GENOMIC DNA]</scope>
    <source>
        <strain evidence="3 4">RHL897</strain>
    </source>
</reference>
<organism evidence="3 4">
    <name type="scientific">Albibacterium profundi</name>
    <dbReference type="NCBI Taxonomy" id="3134906"/>
    <lineage>
        <taxon>Bacteria</taxon>
        <taxon>Pseudomonadati</taxon>
        <taxon>Bacteroidota</taxon>
        <taxon>Sphingobacteriia</taxon>
        <taxon>Sphingobacteriales</taxon>
        <taxon>Sphingobacteriaceae</taxon>
        <taxon>Albibacterium</taxon>
    </lineage>
</organism>
<dbReference type="Gene3D" id="1.20.144.10">
    <property type="entry name" value="Phosphatidic acid phosphatase type 2/haloperoxidase"/>
    <property type="match status" value="1"/>
</dbReference>
<name>A0ABV5CH20_9SPHI</name>
<evidence type="ECO:0000256" key="1">
    <source>
        <dbReference type="SAM" id="SignalP"/>
    </source>
</evidence>
<dbReference type="SUPFAM" id="SSF48317">
    <property type="entry name" value="Acid phosphatase/Vanadium-dependent haloperoxidase"/>
    <property type="match status" value="1"/>
</dbReference>
<keyword evidence="4" id="KW-1185">Reference proteome</keyword>
<feature type="chain" id="PRO_5046672385" evidence="1">
    <location>
        <begin position="20"/>
        <end position="293"/>
    </location>
</feature>
<dbReference type="InterPro" id="IPR000326">
    <property type="entry name" value="PAP2/HPO"/>
</dbReference>
<protein>
    <submittedName>
        <fullName evidence="3">Phosphatase PAP2 family protein</fullName>
    </submittedName>
</protein>
<dbReference type="EMBL" id="JBBVGT010000003">
    <property type="protein sequence ID" value="MFB5946858.1"/>
    <property type="molecule type" value="Genomic_DNA"/>
</dbReference>